<evidence type="ECO:0000259" key="5">
    <source>
        <dbReference type="PROSITE" id="PS50949"/>
    </source>
</evidence>
<dbReference type="InterPro" id="IPR000524">
    <property type="entry name" value="Tscrpt_reg_HTH_GntR"/>
</dbReference>
<dbReference type="SMART" id="SM00345">
    <property type="entry name" value="HTH_GNTR"/>
    <property type="match status" value="1"/>
</dbReference>
<dbReference type="SUPFAM" id="SSF64288">
    <property type="entry name" value="Chorismate lyase-like"/>
    <property type="match status" value="1"/>
</dbReference>
<dbReference type="PANTHER" id="PTHR44846">
    <property type="entry name" value="MANNOSYL-D-GLYCERATE TRANSPORT/METABOLISM SYSTEM REPRESSOR MNGR-RELATED"/>
    <property type="match status" value="1"/>
</dbReference>
<dbReference type="CDD" id="cd07377">
    <property type="entry name" value="WHTH_GntR"/>
    <property type="match status" value="1"/>
</dbReference>
<dbReference type="InterPro" id="IPR036388">
    <property type="entry name" value="WH-like_DNA-bd_sf"/>
</dbReference>
<reference evidence="6 7" key="1">
    <citation type="submission" date="2020-08" db="EMBL/GenBank/DDBJ databases">
        <title>Genomic Encyclopedia of Type Strains, Phase IV (KMG-IV): sequencing the most valuable type-strain genomes for metagenomic binning, comparative biology and taxonomic classification.</title>
        <authorList>
            <person name="Goeker M."/>
        </authorList>
    </citation>
    <scope>NUCLEOTIDE SEQUENCE [LARGE SCALE GENOMIC DNA]</scope>
    <source>
        <strain evidence="6 7">DSM 21793</strain>
    </source>
</reference>
<dbReference type="InterPro" id="IPR010248">
    <property type="entry name" value="His_ut_repres"/>
</dbReference>
<sequence length="245" mass="26556">MNKPAPGGEADAPAALHQRIRTDIEAKILSGDLGPGDRIPFEHELTAQYGCSRMTVSKAISALAEAGLIERRRRAGSFVARPRLHSAVLDIPDLRAEIEGRRQAYRFELIASVQRAAQGADEAELAGGRTLLALRGVHFADTQPFSLEDRLISLRAAPEAARIDFAAISPGAWLLEHIPWTEAENRISALAADAEAARLLAVPPRTACLAVDRRTWRAGVGVTRVRQLFPGESYDLVARFGPSRG</sequence>
<evidence type="ECO:0000313" key="6">
    <source>
        <dbReference type="EMBL" id="MBB3893256.1"/>
    </source>
</evidence>
<dbReference type="PANTHER" id="PTHR44846:SF16">
    <property type="entry name" value="TRANSCRIPTIONAL REGULATOR PHNF-RELATED"/>
    <property type="match status" value="1"/>
</dbReference>
<name>A0A840A3R3_9CAUL</name>
<dbReference type="FunFam" id="1.10.10.10:FF:000079">
    <property type="entry name" value="GntR family transcriptional regulator"/>
    <property type="match status" value="1"/>
</dbReference>
<dbReference type="GO" id="GO:0003677">
    <property type="term" value="F:DNA binding"/>
    <property type="evidence" value="ECO:0007669"/>
    <property type="project" value="UniProtKB-UniRule"/>
</dbReference>
<organism evidence="6 7">
    <name type="scientific">Phenylobacterium haematophilum</name>
    <dbReference type="NCBI Taxonomy" id="98513"/>
    <lineage>
        <taxon>Bacteria</taxon>
        <taxon>Pseudomonadati</taxon>
        <taxon>Pseudomonadota</taxon>
        <taxon>Alphaproteobacteria</taxon>
        <taxon>Caulobacterales</taxon>
        <taxon>Caulobacteraceae</taxon>
        <taxon>Phenylobacterium</taxon>
    </lineage>
</organism>
<dbReference type="GO" id="GO:0006547">
    <property type="term" value="P:L-histidine metabolic process"/>
    <property type="evidence" value="ECO:0007669"/>
    <property type="project" value="UniProtKB-UniRule"/>
</dbReference>
<evidence type="ECO:0000256" key="3">
    <source>
        <dbReference type="ARBA" id="ARBA00023163"/>
    </source>
</evidence>
<dbReference type="SMART" id="SM00866">
    <property type="entry name" value="UTRA"/>
    <property type="match status" value="1"/>
</dbReference>
<accession>A0A840A3R3</accession>
<dbReference type="NCBIfam" id="TIGR02018">
    <property type="entry name" value="his_ut_repres"/>
    <property type="match status" value="1"/>
</dbReference>
<dbReference type="PROSITE" id="PS50949">
    <property type="entry name" value="HTH_GNTR"/>
    <property type="match status" value="1"/>
</dbReference>
<evidence type="ECO:0000256" key="2">
    <source>
        <dbReference type="ARBA" id="ARBA00023125"/>
    </source>
</evidence>
<proteinExistence type="predicted"/>
<dbReference type="InterPro" id="IPR011663">
    <property type="entry name" value="UTRA"/>
</dbReference>
<keyword evidence="1" id="KW-0805">Transcription regulation</keyword>
<keyword evidence="3" id="KW-0804">Transcription</keyword>
<evidence type="ECO:0000256" key="1">
    <source>
        <dbReference type="ARBA" id="ARBA00023015"/>
    </source>
</evidence>
<dbReference type="Proteomes" id="UP000530564">
    <property type="component" value="Unassembled WGS sequence"/>
</dbReference>
<dbReference type="RefSeq" id="WP_183776643.1">
    <property type="nucleotide sequence ID" value="NZ_JACIDK010000008.1"/>
</dbReference>
<comment type="caution">
    <text evidence="6">The sequence shown here is derived from an EMBL/GenBank/DDBJ whole genome shotgun (WGS) entry which is preliminary data.</text>
</comment>
<feature type="domain" description="HTH gntR-type" evidence="5">
    <location>
        <begin position="14"/>
        <end position="82"/>
    </location>
</feature>
<dbReference type="AlphaFoldDB" id="A0A840A3R3"/>
<dbReference type="Pfam" id="PF00392">
    <property type="entry name" value="GntR"/>
    <property type="match status" value="1"/>
</dbReference>
<dbReference type="InterPro" id="IPR028978">
    <property type="entry name" value="Chorismate_lyase_/UTRA_dom_sf"/>
</dbReference>
<dbReference type="GO" id="GO:0045892">
    <property type="term" value="P:negative regulation of DNA-templated transcription"/>
    <property type="evidence" value="ECO:0007669"/>
    <property type="project" value="UniProtKB-UniRule"/>
</dbReference>
<evidence type="ECO:0000256" key="4">
    <source>
        <dbReference type="NCBIfam" id="TIGR02018"/>
    </source>
</evidence>
<protein>
    <recommendedName>
        <fullName evidence="4">Histidine utilization repressor</fullName>
    </recommendedName>
</protein>
<dbReference type="EMBL" id="JACIDK010000008">
    <property type="protein sequence ID" value="MBB3893256.1"/>
    <property type="molecule type" value="Genomic_DNA"/>
</dbReference>
<evidence type="ECO:0000313" key="7">
    <source>
        <dbReference type="Proteomes" id="UP000530564"/>
    </source>
</evidence>
<dbReference type="InterPro" id="IPR036390">
    <property type="entry name" value="WH_DNA-bd_sf"/>
</dbReference>
<gene>
    <name evidence="6" type="ORF">GGQ61_003998</name>
</gene>
<dbReference type="SUPFAM" id="SSF46785">
    <property type="entry name" value="Winged helix' DNA-binding domain"/>
    <property type="match status" value="1"/>
</dbReference>
<dbReference type="GO" id="GO:0003700">
    <property type="term" value="F:DNA-binding transcription factor activity"/>
    <property type="evidence" value="ECO:0007669"/>
    <property type="project" value="UniProtKB-UniRule"/>
</dbReference>
<keyword evidence="7" id="KW-1185">Reference proteome</keyword>
<dbReference type="Gene3D" id="3.40.1410.10">
    <property type="entry name" value="Chorismate lyase-like"/>
    <property type="match status" value="1"/>
</dbReference>
<dbReference type="Gene3D" id="1.10.10.10">
    <property type="entry name" value="Winged helix-like DNA-binding domain superfamily/Winged helix DNA-binding domain"/>
    <property type="match status" value="1"/>
</dbReference>
<dbReference type="InterPro" id="IPR050679">
    <property type="entry name" value="Bact_HTH_transcr_reg"/>
</dbReference>
<dbReference type="Pfam" id="PF07702">
    <property type="entry name" value="UTRA"/>
    <property type="match status" value="1"/>
</dbReference>
<keyword evidence="2" id="KW-0238">DNA-binding</keyword>
<dbReference type="PRINTS" id="PR00035">
    <property type="entry name" value="HTHGNTR"/>
</dbReference>